<organism evidence="1 2">
    <name type="scientific">Kipferlia bialata</name>
    <dbReference type="NCBI Taxonomy" id="797122"/>
    <lineage>
        <taxon>Eukaryota</taxon>
        <taxon>Metamonada</taxon>
        <taxon>Carpediemonas-like organisms</taxon>
        <taxon>Kipferlia</taxon>
    </lineage>
</organism>
<protein>
    <recommendedName>
        <fullName evidence="3">CUB domain-containing protein</fullName>
    </recommendedName>
</protein>
<evidence type="ECO:0000313" key="2">
    <source>
        <dbReference type="Proteomes" id="UP000265618"/>
    </source>
</evidence>
<sequence length="153" mass="16428">NDRYVNNQVDTWVVNPGSTGPLSAHILCSGTTQQDADYVSVYSGLCELGTVVSQTLLDKQSGTLSIEESLLFPPSEDPTGTKTSCLVVRFETDSDGTGYDGFECQYFLDPPTTSVVVTDESGTLTNDRYLANQSDTYSVFPSAVIASTTLSIE</sequence>
<accession>A0A9K3DCK1</accession>
<dbReference type="EMBL" id="BDIP01009460">
    <property type="protein sequence ID" value="GIQ92332.1"/>
    <property type="molecule type" value="Genomic_DNA"/>
</dbReference>
<evidence type="ECO:0008006" key="3">
    <source>
        <dbReference type="Google" id="ProtNLM"/>
    </source>
</evidence>
<feature type="non-terminal residue" evidence="1">
    <location>
        <position position="153"/>
    </location>
</feature>
<keyword evidence="2" id="KW-1185">Reference proteome</keyword>
<comment type="caution">
    <text evidence="1">The sequence shown here is derived from an EMBL/GenBank/DDBJ whole genome shotgun (WGS) entry which is preliminary data.</text>
</comment>
<gene>
    <name evidence="1" type="ORF">KIPB_016035</name>
</gene>
<proteinExistence type="predicted"/>
<evidence type="ECO:0000313" key="1">
    <source>
        <dbReference type="EMBL" id="GIQ92332.1"/>
    </source>
</evidence>
<dbReference type="AlphaFoldDB" id="A0A9K3DCK1"/>
<feature type="non-terminal residue" evidence="1">
    <location>
        <position position="1"/>
    </location>
</feature>
<name>A0A9K3DCK1_9EUKA</name>
<reference evidence="1 2" key="1">
    <citation type="journal article" date="2018" name="PLoS ONE">
        <title>The draft genome of Kipferlia bialata reveals reductive genome evolution in fornicate parasites.</title>
        <authorList>
            <person name="Tanifuji G."/>
            <person name="Takabayashi S."/>
            <person name="Kume K."/>
            <person name="Takagi M."/>
            <person name="Nakayama T."/>
            <person name="Kamikawa R."/>
            <person name="Inagaki Y."/>
            <person name="Hashimoto T."/>
        </authorList>
    </citation>
    <scope>NUCLEOTIDE SEQUENCE [LARGE SCALE GENOMIC DNA]</scope>
    <source>
        <strain evidence="1">NY0173</strain>
    </source>
</reference>
<dbReference type="Proteomes" id="UP000265618">
    <property type="component" value="Unassembled WGS sequence"/>
</dbReference>